<accession>A0ABQ2ZKX1</accession>
<dbReference type="Proteomes" id="UP000600946">
    <property type="component" value="Unassembled WGS sequence"/>
</dbReference>
<keyword evidence="2" id="KW-1185">Reference proteome</keyword>
<comment type="caution">
    <text evidence="1">The sequence shown here is derived from an EMBL/GenBank/DDBJ whole genome shotgun (WGS) entry which is preliminary data.</text>
</comment>
<proteinExistence type="predicted"/>
<gene>
    <name evidence="1" type="ORF">GCM10010326_05400</name>
</gene>
<evidence type="ECO:0000313" key="1">
    <source>
        <dbReference type="EMBL" id="GGY16343.1"/>
    </source>
</evidence>
<name>A0ABQ2ZKX1_9ACTN</name>
<dbReference type="EMBL" id="BMUU01000001">
    <property type="protein sequence ID" value="GGY16343.1"/>
    <property type="molecule type" value="Genomic_DNA"/>
</dbReference>
<organism evidence="1 2">
    <name type="scientific">Streptomyces xanthochromogenes</name>
    <dbReference type="NCBI Taxonomy" id="67384"/>
    <lineage>
        <taxon>Bacteria</taxon>
        <taxon>Bacillati</taxon>
        <taxon>Actinomycetota</taxon>
        <taxon>Actinomycetes</taxon>
        <taxon>Kitasatosporales</taxon>
        <taxon>Streptomycetaceae</taxon>
        <taxon>Streptomyces</taxon>
    </lineage>
</organism>
<reference evidence="2" key="1">
    <citation type="journal article" date="2019" name="Int. J. Syst. Evol. Microbiol.">
        <title>The Global Catalogue of Microorganisms (GCM) 10K type strain sequencing project: providing services to taxonomists for standard genome sequencing and annotation.</title>
        <authorList>
            <consortium name="The Broad Institute Genomics Platform"/>
            <consortium name="The Broad Institute Genome Sequencing Center for Infectious Disease"/>
            <person name="Wu L."/>
            <person name="Ma J."/>
        </authorList>
    </citation>
    <scope>NUCLEOTIDE SEQUENCE [LARGE SCALE GENOMIC DNA]</scope>
    <source>
        <strain evidence="2">JCM 4594</strain>
    </source>
</reference>
<protein>
    <submittedName>
        <fullName evidence="1">Uncharacterized protein</fullName>
    </submittedName>
</protein>
<sequence>MGLSRARPQPLGALDATALPEILKPRSEILRGEPCRPRENRWITAAVLHYLAAEPSPPGKDVPLYTV</sequence>
<evidence type="ECO:0000313" key="2">
    <source>
        <dbReference type="Proteomes" id="UP000600946"/>
    </source>
</evidence>